<evidence type="ECO:0000313" key="2">
    <source>
        <dbReference type="EMBL" id="KGC17658.1"/>
    </source>
</evidence>
<feature type="region of interest" description="Disordered" evidence="1">
    <location>
        <begin position="1"/>
        <end position="35"/>
    </location>
</feature>
<dbReference type="Proteomes" id="UP000029590">
    <property type="component" value="Unassembled WGS sequence"/>
</dbReference>
<reference evidence="2 3" key="1">
    <citation type="submission" date="2014-04" db="EMBL/GenBank/DDBJ databases">
        <authorList>
            <person name="Bishop-Lilly K.A."/>
            <person name="Broomall S.M."/>
            <person name="Chain P.S."/>
            <person name="Chertkov O."/>
            <person name="Coyne S.R."/>
            <person name="Daligault H.E."/>
            <person name="Davenport K.W."/>
            <person name="Erkkila T."/>
            <person name="Frey K.G."/>
            <person name="Gibbons H.S."/>
            <person name="Gu W."/>
            <person name="Jaissle J."/>
            <person name="Johnson S.L."/>
            <person name="Koroleva G.I."/>
            <person name="Ladner J.T."/>
            <person name="Lo C.-C."/>
            <person name="Minogue T.D."/>
            <person name="Munk C."/>
            <person name="Palacios G.F."/>
            <person name="Redden C.L."/>
            <person name="Rosenzweig C.N."/>
            <person name="Scholz M.B."/>
            <person name="Teshima H."/>
            <person name="Xu Y."/>
        </authorList>
    </citation>
    <scope>NUCLEOTIDE SEQUENCE [LARGE SCALE GENOMIC DNA]</scope>
    <source>
        <strain evidence="3">gladioli</strain>
    </source>
</reference>
<protein>
    <submittedName>
        <fullName evidence="2">Uncharacterized protein</fullName>
    </submittedName>
</protein>
<name>A0AAW3F8I5_BURGA</name>
<gene>
    <name evidence="2" type="ORF">DM48_4906</name>
</gene>
<accession>A0AAW3F8I5</accession>
<dbReference type="EMBL" id="JPGG01000015">
    <property type="protein sequence ID" value="KGC17658.1"/>
    <property type="molecule type" value="Genomic_DNA"/>
</dbReference>
<evidence type="ECO:0000313" key="3">
    <source>
        <dbReference type="Proteomes" id="UP000029590"/>
    </source>
</evidence>
<organism evidence="2 3">
    <name type="scientific">Burkholderia gladioli</name>
    <name type="common">Pseudomonas marginata</name>
    <name type="synonym">Phytomonas marginata</name>
    <dbReference type="NCBI Taxonomy" id="28095"/>
    <lineage>
        <taxon>Bacteria</taxon>
        <taxon>Pseudomonadati</taxon>
        <taxon>Pseudomonadota</taxon>
        <taxon>Betaproteobacteria</taxon>
        <taxon>Burkholderiales</taxon>
        <taxon>Burkholderiaceae</taxon>
        <taxon>Burkholderia</taxon>
    </lineage>
</organism>
<dbReference type="KEGG" id="bgo:BM43_738"/>
<comment type="caution">
    <text evidence="2">The sequence shown here is derived from an EMBL/GenBank/DDBJ whole genome shotgun (WGS) entry which is preliminary data.</text>
</comment>
<evidence type="ECO:0000256" key="1">
    <source>
        <dbReference type="SAM" id="MobiDB-lite"/>
    </source>
</evidence>
<proteinExistence type="predicted"/>
<sequence length="35" mass="3499">MPLAPAPNDAFPRDAASIDLKAPVPLRPEGGVSGA</sequence>
<dbReference type="AlphaFoldDB" id="A0AAW3F8I5"/>